<feature type="non-terminal residue" evidence="1">
    <location>
        <position position="1"/>
    </location>
</feature>
<proteinExistence type="predicted"/>
<evidence type="ECO:0000313" key="1">
    <source>
        <dbReference type="EMBL" id="CAF4838626.1"/>
    </source>
</evidence>
<protein>
    <submittedName>
        <fullName evidence="1">Uncharacterized protein</fullName>
    </submittedName>
</protein>
<comment type="caution">
    <text evidence="1">The sequence shown here is derived from an EMBL/GenBank/DDBJ whole genome shotgun (WGS) entry which is preliminary data.</text>
</comment>
<accession>A0A8S3BUZ3</accession>
<evidence type="ECO:0000313" key="2">
    <source>
        <dbReference type="Proteomes" id="UP000676336"/>
    </source>
</evidence>
<reference evidence="1" key="1">
    <citation type="submission" date="2021-02" db="EMBL/GenBank/DDBJ databases">
        <authorList>
            <person name="Nowell W R."/>
        </authorList>
    </citation>
    <scope>NUCLEOTIDE SEQUENCE</scope>
</reference>
<organism evidence="1 2">
    <name type="scientific">Rotaria magnacalcarata</name>
    <dbReference type="NCBI Taxonomy" id="392030"/>
    <lineage>
        <taxon>Eukaryota</taxon>
        <taxon>Metazoa</taxon>
        <taxon>Spiralia</taxon>
        <taxon>Gnathifera</taxon>
        <taxon>Rotifera</taxon>
        <taxon>Eurotatoria</taxon>
        <taxon>Bdelloidea</taxon>
        <taxon>Philodinida</taxon>
        <taxon>Philodinidae</taxon>
        <taxon>Rotaria</taxon>
    </lineage>
</organism>
<gene>
    <name evidence="1" type="ORF">SMN809_LOCUS48828</name>
</gene>
<name>A0A8S3BUZ3_9BILA</name>
<dbReference type="Proteomes" id="UP000676336">
    <property type="component" value="Unassembled WGS sequence"/>
</dbReference>
<dbReference type="EMBL" id="CAJOBI010157723">
    <property type="protein sequence ID" value="CAF4838626.1"/>
    <property type="molecule type" value="Genomic_DNA"/>
</dbReference>
<dbReference type="AlphaFoldDB" id="A0A8S3BUZ3"/>
<sequence>RDAYYSNNISHIDHVIQVFTSLYREFYLLDHLTNILVSNNYFQIQYDRINSP</sequence>